<feature type="chain" id="PRO_5020638103" evidence="1">
    <location>
        <begin position="27"/>
        <end position="574"/>
    </location>
</feature>
<dbReference type="AlphaFoldDB" id="A0A4P9WV84"/>
<proteinExistence type="predicted"/>
<evidence type="ECO:0000256" key="1">
    <source>
        <dbReference type="SAM" id="SignalP"/>
    </source>
</evidence>
<dbReference type="EMBL" id="ML010215">
    <property type="protein sequence ID" value="RKO96213.1"/>
    <property type="molecule type" value="Genomic_DNA"/>
</dbReference>
<reference evidence="3" key="1">
    <citation type="journal article" date="2018" name="Nat. Microbiol.">
        <title>Leveraging single-cell genomics to expand the fungal tree of life.</title>
        <authorList>
            <person name="Ahrendt S.R."/>
            <person name="Quandt C.A."/>
            <person name="Ciobanu D."/>
            <person name="Clum A."/>
            <person name="Salamov A."/>
            <person name="Andreopoulos B."/>
            <person name="Cheng J.F."/>
            <person name="Woyke T."/>
            <person name="Pelin A."/>
            <person name="Henrissat B."/>
            <person name="Reynolds N.K."/>
            <person name="Benny G.L."/>
            <person name="Smith M.E."/>
            <person name="James T.Y."/>
            <person name="Grigoriev I.V."/>
        </authorList>
    </citation>
    <scope>NUCLEOTIDE SEQUENCE [LARGE SCALE GENOMIC DNA]</scope>
    <source>
        <strain evidence="3">ATCC 52028</strain>
    </source>
</reference>
<name>A0A4P9WV84_9FUNG</name>
<evidence type="ECO:0000313" key="2">
    <source>
        <dbReference type="EMBL" id="RKO96213.1"/>
    </source>
</evidence>
<keyword evidence="1" id="KW-0732">Signal</keyword>
<dbReference type="Proteomes" id="UP000268535">
    <property type="component" value="Unassembled WGS sequence"/>
</dbReference>
<evidence type="ECO:0000313" key="3">
    <source>
        <dbReference type="Proteomes" id="UP000268535"/>
    </source>
</evidence>
<gene>
    <name evidence="2" type="ORF">CAUPRSCDRAFT_12093</name>
</gene>
<organism evidence="2 3">
    <name type="scientific">Caulochytrium protostelioides</name>
    <dbReference type="NCBI Taxonomy" id="1555241"/>
    <lineage>
        <taxon>Eukaryota</taxon>
        <taxon>Fungi</taxon>
        <taxon>Fungi incertae sedis</taxon>
        <taxon>Chytridiomycota</taxon>
        <taxon>Chytridiomycota incertae sedis</taxon>
        <taxon>Chytridiomycetes</taxon>
        <taxon>Caulochytriales</taxon>
        <taxon>Caulochytriaceae</taxon>
        <taxon>Caulochytrium</taxon>
    </lineage>
</organism>
<accession>A0A4P9WV84</accession>
<feature type="signal peptide" evidence="1">
    <location>
        <begin position="1"/>
        <end position="26"/>
    </location>
</feature>
<protein>
    <submittedName>
        <fullName evidence="2">Uncharacterized protein</fullName>
    </submittedName>
</protein>
<sequence length="574" mass="64363">MQMNIRGLGLLPILLLASLMCWAVTAVPTDPGQSLQSINVPHSNVDHPEPWPPRPLPTVPELHIRYGKALSEAFKLRESDGSFKTYDEFFAAVLYPFYSTHEAIGPGNVTPEKPNLFVYFDFFNELDRNVWDANQNSNQEYKMPLDFQHFAKYRVLLENLRGMKSPFWVHDLHQQFHKNLATLELTWLYAAVSLYYHSSDLRIVDSRGLSSAIVLGIVIPNLQMTKMQSTFNHLLPFEESLRKLLGEVYRDLPAAQSENGPVATSLLQKVLEHISSDDWKHFAVASSASVPLRENLKTHCQNAKDWIDGVQNMDFPQDIDEWRMRLARPSEMHEDAGPMITTLQKLLGKVINPLVPKHAEVVNQESAPRTRIRPKRTFPKFYGDKLISFFAPGSEIMAAALTHIEEGLSKLVRSTLSGVRFQQNLDIAVKEFHDHVRFLETLSPYAEHFLPVRAMGALGDFDGSKYFDSIASVGGQYPDARVYFEEVTHRSSLVVSPGMHDTDVFPGTVPETTQISPGVGNIANTNGASSSSIAAQPHSQHLPIPTTGLRMPGTTSHPAAGQSFSTLMDHLRYP</sequence>